<keyword evidence="1" id="KW-0812">Transmembrane</keyword>
<protein>
    <submittedName>
        <fullName evidence="2">Uncharacterized protein</fullName>
    </submittedName>
</protein>
<dbReference type="AlphaFoldDB" id="A0A919TZE9"/>
<organism evidence="2 3">
    <name type="scientific">Paractinoplanes tereljensis</name>
    <dbReference type="NCBI Taxonomy" id="571912"/>
    <lineage>
        <taxon>Bacteria</taxon>
        <taxon>Bacillati</taxon>
        <taxon>Actinomycetota</taxon>
        <taxon>Actinomycetes</taxon>
        <taxon>Micromonosporales</taxon>
        <taxon>Micromonosporaceae</taxon>
        <taxon>Paractinoplanes</taxon>
    </lineage>
</organism>
<keyword evidence="1" id="KW-1133">Transmembrane helix</keyword>
<evidence type="ECO:0000313" key="2">
    <source>
        <dbReference type="EMBL" id="GIF26195.1"/>
    </source>
</evidence>
<sequence length="63" mass="7332">MTEPDQPERTADDVAWGRLQRRRDRIRAEVRRNRAGGHRIPTWALAAVLGLFLLGWLILILTR</sequence>
<evidence type="ECO:0000313" key="3">
    <source>
        <dbReference type="Proteomes" id="UP000623608"/>
    </source>
</evidence>
<evidence type="ECO:0000256" key="1">
    <source>
        <dbReference type="SAM" id="Phobius"/>
    </source>
</evidence>
<gene>
    <name evidence="2" type="ORF">Ate02nite_89250</name>
</gene>
<name>A0A919TZE9_9ACTN</name>
<proteinExistence type="predicted"/>
<comment type="caution">
    <text evidence="2">The sequence shown here is derived from an EMBL/GenBank/DDBJ whole genome shotgun (WGS) entry which is preliminary data.</text>
</comment>
<dbReference type="Proteomes" id="UP000623608">
    <property type="component" value="Unassembled WGS sequence"/>
</dbReference>
<keyword evidence="3" id="KW-1185">Reference proteome</keyword>
<dbReference type="RefSeq" id="WP_203813971.1">
    <property type="nucleotide sequence ID" value="NZ_BOMY01000055.1"/>
</dbReference>
<feature type="transmembrane region" description="Helical" evidence="1">
    <location>
        <begin position="40"/>
        <end position="61"/>
    </location>
</feature>
<dbReference type="EMBL" id="BOMY01000055">
    <property type="protein sequence ID" value="GIF26195.1"/>
    <property type="molecule type" value="Genomic_DNA"/>
</dbReference>
<accession>A0A919TZE9</accession>
<keyword evidence="1" id="KW-0472">Membrane</keyword>
<reference evidence="2" key="1">
    <citation type="submission" date="2021-01" db="EMBL/GenBank/DDBJ databases">
        <title>Whole genome shotgun sequence of Actinoplanes tereljensis NBRC 105297.</title>
        <authorList>
            <person name="Komaki H."/>
            <person name="Tamura T."/>
        </authorList>
    </citation>
    <scope>NUCLEOTIDE SEQUENCE</scope>
    <source>
        <strain evidence="2">NBRC 105297</strain>
    </source>
</reference>